<comment type="caution">
    <text evidence="1">The sequence shown here is derived from an EMBL/GenBank/DDBJ whole genome shotgun (WGS) entry which is preliminary data.</text>
</comment>
<evidence type="ECO:0000313" key="1">
    <source>
        <dbReference type="EMBL" id="CAJ0581748.1"/>
    </source>
</evidence>
<reference evidence="1" key="1">
    <citation type="submission" date="2023-06" db="EMBL/GenBank/DDBJ databases">
        <authorList>
            <person name="Delattre M."/>
        </authorList>
    </citation>
    <scope>NUCLEOTIDE SEQUENCE</scope>
    <source>
        <strain evidence="1">AF72</strain>
    </source>
</reference>
<protein>
    <submittedName>
        <fullName evidence="1">Uncharacterized protein</fullName>
    </submittedName>
</protein>
<dbReference type="EMBL" id="CATQJA010002663">
    <property type="protein sequence ID" value="CAJ0581748.1"/>
    <property type="molecule type" value="Genomic_DNA"/>
</dbReference>
<feature type="non-terminal residue" evidence="1">
    <location>
        <position position="127"/>
    </location>
</feature>
<proteinExistence type="predicted"/>
<name>A0AA36G8A7_9BILA</name>
<evidence type="ECO:0000313" key="2">
    <source>
        <dbReference type="Proteomes" id="UP001177023"/>
    </source>
</evidence>
<accession>A0AA36G8A7</accession>
<sequence length="127" mass="14845">MKPRTARSTLAKTRLNITVLFVRINDGKRGRPRKYVGPPSLDEAAAKKMRSKCSTDNCRDRRDNFFRDMISNFGTILTRYHSLPFNDRTAAYLFEGIDMVGLEKLVQEFDKKEQKRLAKKPQRRSVY</sequence>
<gene>
    <name evidence="1" type="ORF">MSPICULIGERA_LOCUS19903</name>
</gene>
<dbReference type="Proteomes" id="UP001177023">
    <property type="component" value="Unassembled WGS sequence"/>
</dbReference>
<keyword evidence="2" id="KW-1185">Reference proteome</keyword>
<dbReference type="AlphaFoldDB" id="A0AA36G8A7"/>
<organism evidence="1 2">
    <name type="scientific">Mesorhabditis spiculigera</name>
    <dbReference type="NCBI Taxonomy" id="96644"/>
    <lineage>
        <taxon>Eukaryota</taxon>
        <taxon>Metazoa</taxon>
        <taxon>Ecdysozoa</taxon>
        <taxon>Nematoda</taxon>
        <taxon>Chromadorea</taxon>
        <taxon>Rhabditida</taxon>
        <taxon>Rhabditina</taxon>
        <taxon>Rhabditomorpha</taxon>
        <taxon>Rhabditoidea</taxon>
        <taxon>Rhabditidae</taxon>
        <taxon>Mesorhabditinae</taxon>
        <taxon>Mesorhabditis</taxon>
    </lineage>
</organism>